<feature type="region of interest" description="Disordered" evidence="2">
    <location>
        <begin position="645"/>
        <end position="691"/>
    </location>
</feature>
<feature type="compositionally biased region" description="Basic and acidic residues" evidence="2">
    <location>
        <begin position="713"/>
        <end position="724"/>
    </location>
</feature>
<reference evidence="3 4" key="1">
    <citation type="journal article" date="2016" name="Genome Biol. Evol.">
        <title>Divergent and convergent evolution of fungal pathogenicity.</title>
        <authorList>
            <person name="Shang Y."/>
            <person name="Xiao G."/>
            <person name="Zheng P."/>
            <person name="Cen K."/>
            <person name="Zhan S."/>
            <person name="Wang C."/>
        </authorList>
    </citation>
    <scope>NUCLEOTIDE SEQUENCE [LARGE SCALE GENOMIC DNA]</scope>
    <source>
        <strain evidence="3 4">ARSEF 7405</strain>
    </source>
</reference>
<feature type="region of interest" description="Disordered" evidence="2">
    <location>
        <begin position="1"/>
        <end position="20"/>
    </location>
</feature>
<feature type="compositionally biased region" description="Low complexity" evidence="2">
    <location>
        <begin position="675"/>
        <end position="684"/>
    </location>
</feature>
<keyword evidence="1" id="KW-0175">Coiled coil</keyword>
<accession>A0A168DU79</accession>
<name>A0A168DU79_9EURO</name>
<organism evidence="3 4">
    <name type="scientific">Ascosphaera apis ARSEF 7405</name>
    <dbReference type="NCBI Taxonomy" id="392613"/>
    <lineage>
        <taxon>Eukaryota</taxon>
        <taxon>Fungi</taxon>
        <taxon>Dikarya</taxon>
        <taxon>Ascomycota</taxon>
        <taxon>Pezizomycotina</taxon>
        <taxon>Eurotiomycetes</taxon>
        <taxon>Eurotiomycetidae</taxon>
        <taxon>Onygenales</taxon>
        <taxon>Ascosphaeraceae</taxon>
        <taxon>Ascosphaera</taxon>
    </lineage>
</organism>
<feature type="compositionally biased region" description="Basic and acidic residues" evidence="2">
    <location>
        <begin position="11"/>
        <end position="20"/>
    </location>
</feature>
<feature type="coiled-coil region" evidence="1">
    <location>
        <begin position="145"/>
        <end position="225"/>
    </location>
</feature>
<dbReference type="OrthoDB" id="4088568at2759"/>
<proteinExistence type="predicted"/>
<dbReference type="EMBL" id="AZGZ01000001">
    <property type="protein sequence ID" value="KZZ98115.1"/>
    <property type="molecule type" value="Genomic_DNA"/>
</dbReference>
<sequence length="783" mass="86960">MEDTSGARPTTSDERHLYEHDENGTSTLSCCCGNSDCENLRRNNAALADLERDVQTAAQLGQALLRRHESYVAESEKERKAMLLRIEQLEQEKREMEQDNGSMIEENRELLKQLEFLNKTIIDSDAEIKGMAVTLQTTKNDMQSLAQSAMRVALLEDEINRMEIEQVELNEQLELAREDESAAISRWKKAECMLQHLEDELVQLEKESREERERHNKVIERMERRRAVEKELETAAARLKGAAAATTSIGYVEHDSLGEPNVVTSFVRDILQDNATLQAGIVELREMLDSSNDEVQVLRDQLITDRPISSTSDGQQQTAASLGDELTASLTAAQSQSGLHVHHHHYHSPIACNTKVYMPVHRRQRRRRTLMAPANAESTGQNRSKHRAHDSLSSISTILSQTAATIPPPPPTLSHARRWASQSTASGYPMGSLASSPRSRETSSIFSRIDRGIESSRPTSPESSGMLSPPLVYHRRKVSDASFRSVFDHDDMRGLASPIDFQRYETTESGHHHWDSAMVDDTNVHLTIPEEREDHEDDIIMSKRSRSRSHDEDIMNRCPRTPLRRTSSHDSLNTCHKYDSPSSHGCIRIPKRLIAAGAAAASPPAPVLSETTIIADKASSILSPTRERDPKLLLHKVAAALAAEADKRNDGLRRTSSSSSAAPPKTPSPSPVRPSSPGGSLSGKEPTSKRVGMGGWVFRKWGMMPTRSGTVCDHPHHEHNDRRPSSSPPTSKNKESNPLTLVFGRSTGVNQKGPIPGLGPPPKTPVVLEPPVNQELLRETLQE</sequence>
<evidence type="ECO:0000313" key="4">
    <source>
        <dbReference type="Proteomes" id="UP000242877"/>
    </source>
</evidence>
<evidence type="ECO:0000256" key="1">
    <source>
        <dbReference type="SAM" id="Coils"/>
    </source>
</evidence>
<feature type="compositionally biased region" description="Low complexity" evidence="2">
    <location>
        <begin position="654"/>
        <end position="663"/>
    </location>
</feature>
<feature type="region of interest" description="Disordered" evidence="2">
    <location>
        <begin position="410"/>
        <end position="468"/>
    </location>
</feature>
<feature type="compositionally biased region" description="Polar residues" evidence="2">
    <location>
        <begin position="456"/>
        <end position="466"/>
    </location>
</feature>
<dbReference type="Proteomes" id="UP000242877">
    <property type="component" value="Unassembled WGS sequence"/>
</dbReference>
<feature type="region of interest" description="Disordered" evidence="2">
    <location>
        <begin position="544"/>
        <end position="572"/>
    </location>
</feature>
<feature type="region of interest" description="Disordered" evidence="2">
    <location>
        <begin position="705"/>
        <end position="768"/>
    </location>
</feature>
<comment type="caution">
    <text evidence="3">The sequence shown here is derived from an EMBL/GenBank/DDBJ whole genome shotgun (WGS) entry which is preliminary data.</text>
</comment>
<feature type="compositionally biased region" description="Polar residues" evidence="2">
    <location>
        <begin position="433"/>
        <end position="446"/>
    </location>
</feature>
<feature type="compositionally biased region" description="Polar residues" evidence="2">
    <location>
        <begin position="728"/>
        <end position="739"/>
    </location>
</feature>
<feature type="coiled-coil region" evidence="1">
    <location>
        <begin position="40"/>
        <end position="113"/>
    </location>
</feature>
<evidence type="ECO:0000256" key="2">
    <source>
        <dbReference type="SAM" id="MobiDB-lite"/>
    </source>
</evidence>
<feature type="compositionally biased region" description="Basic residues" evidence="2">
    <location>
        <begin position="360"/>
        <end position="369"/>
    </location>
</feature>
<feature type="compositionally biased region" description="Pro residues" evidence="2">
    <location>
        <begin position="664"/>
        <end position="674"/>
    </location>
</feature>
<feature type="region of interest" description="Disordered" evidence="2">
    <location>
        <begin position="357"/>
        <end position="388"/>
    </location>
</feature>
<keyword evidence="4" id="KW-1185">Reference proteome</keyword>
<protein>
    <submittedName>
        <fullName evidence="3">Uncharacterized protein</fullName>
    </submittedName>
</protein>
<evidence type="ECO:0000313" key="3">
    <source>
        <dbReference type="EMBL" id="KZZ98115.1"/>
    </source>
</evidence>
<dbReference type="VEuPathDB" id="FungiDB:AAP_00376"/>
<gene>
    <name evidence="3" type="ORF">AAP_00376</name>
</gene>
<dbReference type="AlphaFoldDB" id="A0A168DU79"/>